<accession>Q21DY1</accession>
<dbReference type="HOGENOM" id="CLU_062631_0_0_6"/>
<protein>
    <submittedName>
        <fullName evidence="3">Lipase, class 3</fullName>
    </submittedName>
</protein>
<evidence type="ECO:0000256" key="1">
    <source>
        <dbReference type="SAM" id="Phobius"/>
    </source>
</evidence>
<dbReference type="OrthoDB" id="5522031at2"/>
<feature type="domain" description="Fungal lipase-type" evidence="2">
    <location>
        <begin position="75"/>
        <end position="206"/>
    </location>
</feature>
<dbReference type="PANTHER" id="PTHR45856:SF24">
    <property type="entry name" value="FUNGAL LIPASE-LIKE DOMAIN-CONTAINING PROTEIN"/>
    <property type="match status" value="1"/>
</dbReference>
<dbReference type="InterPro" id="IPR002921">
    <property type="entry name" value="Fungal_lipase-type"/>
</dbReference>
<dbReference type="Proteomes" id="UP000001947">
    <property type="component" value="Chromosome"/>
</dbReference>
<dbReference type="PANTHER" id="PTHR45856">
    <property type="entry name" value="ALPHA/BETA-HYDROLASES SUPERFAMILY PROTEIN"/>
    <property type="match status" value="1"/>
</dbReference>
<keyword evidence="1" id="KW-0812">Transmembrane</keyword>
<keyword evidence="1" id="KW-1133">Transmembrane helix</keyword>
<evidence type="ECO:0000313" key="3">
    <source>
        <dbReference type="EMBL" id="ABD83098.1"/>
    </source>
</evidence>
<reference evidence="3 4" key="1">
    <citation type="journal article" date="2008" name="PLoS Genet.">
        <title>Complete genome sequence of the complex carbohydrate-degrading marine bacterium, Saccharophagus degradans strain 2-40 T.</title>
        <authorList>
            <person name="Weiner R.M."/>
            <person name="Taylor L.E.II."/>
            <person name="Henrissat B."/>
            <person name="Hauser L."/>
            <person name="Land M."/>
            <person name="Coutinho P.M."/>
            <person name="Rancurel C."/>
            <person name="Saunders E.H."/>
            <person name="Longmire A.G."/>
            <person name="Zhang H."/>
            <person name="Bayer E.A."/>
            <person name="Gilbert H.J."/>
            <person name="Larimer F."/>
            <person name="Zhulin I.B."/>
            <person name="Ekborg N.A."/>
            <person name="Lamed R."/>
            <person name="Richardson P.M."/>
            <person name="Borovok I."/>
            <person name="Hutcheson S."/>
        </authorList>
    </citation>
    <scope>NUCLEOTIDE SEQUENCE [LARGE SCALE GENOMIC DNA]</scope>
    <source>
        <strain evidence="4">2-40 / ATCC 43961 / DSM 17024</strain>
    </source>
</reference>
<dbReference type="InterPro" id="IPR051218">
    <property type="entry name" value="Sec_MonoDiacylglyc_Lipase"/>
</dbReference>
<dbReference type="CDD" id="cd00519">
    <property type="entry name" value="Lipase_3"/>
    <property type="match status" value="1"/>
</dbReference>
<name>Q21DY1_SACD2</name>
<feature type="transmembrane region" description="Helical" evidence="1">
    <location>
        <begin position="313"/>
        <end position="335"/>
    </location>
</feature>
<keyword evidence="1" id="KW-0472">Membrane</keyword>
<dbReference type="RefSeq" id="WP_011470313.1">
    <property type="nucleotide sequence ID" value="NC_007912.1"/>
</dbReference>
<proteinExistence type="predicted"/>
<dbReference type="SUPFAM" id="SSF53474">
    <property type="entry name" value="alpha/beta-Hydrolases"/>
    <property type="match status" value="1"/>
</dbReference>
<organism evidence="3 4">
    <name type="scientific">Saccharophagus degradans (strain 2-40 / ATCC 43961 / DSM 17024)</name>
    <dbReference type="NCBI Taxonomy" id="203122"/>
    <lineage>
        <taxon>Bacteria</taxon>
        <taxon>Pseudomonadati</taxon>
        <taxon>Pseudomonadota</taxon>
        <taxon>Gammaproteobacteria</taxon>
        <taxon>Cellvibrionales</taxon>
        <taxon>Cellvibrionaceae</taxon>
        <taxon>Saccharophagus</taxon>
    </lineage>
</organism>
<evidence type="ECO:0000313" key="4">
    <source>
        <dbReference type="Proteomes" id="UP000001947"/>
    </source>
</evidence>
<dbReference type="ESTHER" id="sacd2-q21dy1">
    <property type="family name" value="Lipase_3"/>
</dbReference>
<dbReference type="AlphaFoldDB" id="Q21DY1"/>
<keyword evidence="4" id="KW-1185">Reference proteome</keyword>
<gene>
    <name evidence="3" type="ordered locus">Sde_3843</name>
</gene>
<dbReference type="EMBL" id="CP000282">
    <property type="protein sequence ID" value="ABD83098.1"/>
    <property type="molecule type" value="Genomic_DNA"/>
</dbReference>
<dbReference type="STRING" id="203122.Sde_3843"/>
<dbReference type="GO" id="GO:0006629">
    <property type="term" value="P:lipid metabolic process"/>
    <property type="evidence" value="ECO:0007669"/>
    <property type="project" value="InterPro"/>
</dbReference>
<dbReference type="eggNOG" id="COG3675">
    <property type="taxonomic scope" value="Bacteria"/>
</dbReference>
<sequence>MGFVTPDFAATLATSAYSVNNDFQLKVLLKDENFSKNMAARSIVSATVGSRLIKVKDAFALFIRGTGDFEKDAFLLFRGTTGRKGGADVITDIRAGLTISSSGSFVHSGFNQVFTSLKNEVDRFLKEHSDLINIHCVGHSLGGAVASIAADWIKNTFPVKVKLYTFGCPRIGLGIDGFAQATTMRLGKENIHRVFHSNDAVTMVPVFPYTHAPVPNGAHGIGNGNLPISVTAHFMKGYADSVSGKKWENLNDMPETSLSINSIKQWLSSASEVNAADASVWHKFNYALAFIIQGSLIKVQAPFIGGLTLADHLAMLLLKVVALSSEFANWVFLLIRKMMKMLGMAALKTAEELTETLMRNVLTRIMLRINNEVRKALNSLF</sequence>
<dbReference type="Pfam" id="PF01764">
    <property type="entry name" value="Lipase_3"/>
    <property type="match status" value="1"/>
</dbReference>
<dbReference type="KEGG" id="sde:Sde_3843"/>
<dbReference type="InterPro" id="IPR029058">
    <property type="entry name" value="AB_hydrolase_fold"/>
</dbReference>
<evidence type="ECO:0000259" key="2">
    <source>
        <dbReference type="Pfam" id="PF01764"/>
    </source>
</evidence>
<dbReference type="GeneID" id="98615731"/>
<dbReference type="Gene3D" id="3.40.50.1820">
    <property type="entry name" value="alpha/beta hydrolase"/>
    <property type="match status" value="1"/>
</dbReference>